<keyword evidence="1" id="KW-0732">Signal</keyword>
<dbReference type="Proteomes" id="UP000053660">
    <property type="component" value="Unassembled WGS sequence"/>
</dbReference>
<sequence length="63" mass="6757">MALALVALLLLISQSIQEDETCFPPVNGICPTGNEPVKVGDKYCCKVSVGDSLFLNEKAIRCT</sequence>
<gene>
    <name evidence="2" type="ORF">OESDEN_18516</name>
</gene>
<accession>A0A0B1SD20</accession>
<evidence type="ECO:0000256" key="1">
    <source>
        <dbReference type="SAM" id="SignalP"/>
    </source>
</evidence>
<protein>
    <recommendedName>
        <fullName evidence="4">CC domain-containing protein</fullName>
    </recommendedName>
</protein>
<keyword evidence="3" id="KW-1185">Reference proteome</keyword>
<feature type="signal peptide" evidence="1">
    <location>
        <begin position="1"/>
        <end position="18"/>
    </location>
</feature>
<organism evidence="2 3">
    <name type="scientific">Oesophagostomum dentatum</name>
    <name type="common">Nodular worm</name>
    <dbReference type="NCBI Taxonomy" id="61180"/>
    <lineage>
        <taxon>Eukaryota</taxon>
        <taxon>Metazoa</taxon>
        <taxon>Ecdysozoa</taxon>
        <taxon>Nematoda</taxon>
        <taxon>Chromadorea</taxon>
        <taxon>Rhabditida</taxon>
        <taxon>Rhabditina</taxon>
        <taxon>Rhabditomorpha</taxon>
        <taxon>Strongyloidea</taxon>
        <taxon>Strongylidae</taxon>
        <taxon>Oesophagostomum</taxon>
    </lineage>
</organism>
<evidence type="ECO:0000313" key="3">
    <source>
        <dbReference type="Proteomes" id="UP000053660"/>
    </source>
</evidence>
<dbReference type="AlphaFoldDB" id="A0A0B1SD20"/>
<reference evidence="2 3" key="1">
    <citation type="submission" date="2014-03" db="EMBL/GenBank/DDBJ databases">
        <title>Draft genome of the hookworm Oesophagostomum dentatum.</title>
        <authorList>
            <person name="Mitreva M."/>
        </authorList>
    </citation>
    <scope>NUCLEOTIDE SEQUENCE [LARGE SCALE GENOMIC DNA]</scope>
    <source>
        <strain evidence="2 3">OD-Hann</strain>
    </source>
</reference>
<evidence type="ECO:0000313" key="2">
    <source>
        <dbReference type="EMBL" id="KHJ81796.1"/>
    </source>
</evidence>
<name>A0A0B1SD20_OESDE</name>
<evidence type="ECO:0008006" key="4">
    <source>
        <dbReference type="Google" id="ProtNLM"/>
    </source>
</evidence>
<feature type="chain" id="PRO_5002081495" description="CC domain-containing protein" evidence="1">
    <location>
        <begin position="19"/>
        <end position="63"/>
    </location>
</feature>
<dbReference type="EMBL" id="KN585476">
    <property type="protein sequence ID" value="KHJ81796.1"/>
    <property type="molecule type" value="Genomic_DNA"/>
</dbReference>
<proteinExistence type="predicted"/>